<proteinExistence type="inferred from homology"/>
<dbReference type="SUPFAM" id="SSF140478">
    <property type="entry name" value="LemA-like"/>
    <property type="match status" value="1"/>
</dbReference>
<dbReference type="InterPro" id="IPR023353">
    <property type="entry name" value="LemA-like_dom_sf"/>
</dbReference>
<dbReference type="EMBL" id="LBUY01000004">
    <property type="protein sequence ID" value="KKQ75433.1"/>
    <property type="molecule type" value="Genomic_DNA"/>
</dbReference>
<comment type="similarity">
    <text evidence="2">Belongs to the LemA family.</text>
</comment>
<dbReference type="PANTHER" id="PTHR34478:SF2">
    <property type="entry name" value="MEMBRANE PROTEIN"/>
    <property type="match status" value="1"/>
</dbReference>
<dbReference type="Proteomes" id="UP000034738">
    <property type="component" value="Unassembled WGS sequence"/>
</dbReference>
<dbReference type="Pfam" id="PF04011">
    <property type="entry name" value="LemA"/>
    <property type="match status" value="1"/>
</dbReference>
<dbReference type="GO" id="GO:0016020">
    <property type="term" value="C:membrane"/>
    <property type="evidence" value="ECO:0007669"/>
    <property type="project" value="UniProtKB-SubCell"/>
</dbReference>
<keyword evidence="4 6" id="KW-1133">Transmembrane helix</keyword>
<keyword evidence="3 6" id="KW-0812">Transmembrane</keyword>
<dbReference type="InterPro" id="IPR007156">
    <property type="entry name" value="MamQ_LemA"/>
</dbReference>
<gene>
    <name evidence="7" type="ORF">US95_C0004G0006</name>
</gene>
<accession>A0A0G0K6W4</accession>
<name>A0A0G0K6W4_9BACT</name>
<comment type="subcellular location">
    <subcellularLocation>
        <location evidence="1">Membrane</location>
        <topology evidence="1">Single-pass membrane protein</topology>
    </subcellularLocation>
</comment>
<evidence type="ECO:0000256" key="3">
    <source>
        <dbReference type="ARBA" id="ARBA00022692"/>
    </source>
</evidence>
<dbReference type="PATRIC" id="fig|1618568.3.peg.111"/>
<evidence type="ECO:0000256" key="5">
    <source>
        <dbReference type="ARBA" id="ARBA00023136"/>
    </source>
</evidence>
<dbReference type="AlphaFoldDB" id="A0A0G0K6W4"/>
<organism evidence="7 8">
    <name type="scientific">Candidatus Woesebacteria bacterium GW2011_GWB1_38_5</name>
    <dbReference type="NCBI Taxonomy" id="1618568"/>
    <lineage>
        <taxon>Bacteria</taxon>
        <taxon>Candidatus Woeseibacteriota</taxon>
    </lineage>
</organism>
<keyword evidence="5 6" id="KW-0472">Membrane</keyword>
<protein>
    <submittedName>
        <fullName evidence="7">LemA family protein</fullName>
    </submittedName>
</protein>
<evidence type="ECO:0000313" key="7">
    <source>
        <dbReference type="EMBL" id="KKQ75433.1"/>
    </source>
</evidence>
<reference evidence="7 8" key="1">
    <citation type="journal article" date="2015" name="Nature">
        <title>rRNA introns, odd ribosomes, and small enigmatic genomes across a large radiation of phyla.</title>
        <authorList>
            <person name="Brown C.T."/>
            <person name="Hug L.A."/>
            <person name="Thomas B.C."/>
            <person name="Sharon I."/>
            <person name="Castelle C.J."/>
            <person name="Singh A."/>
            <person name="Wilkins M.J."/>
            <person name="Williams K.H."/>
            <person name="Banfield J.F."/>
        </authorList>
    </citation>
    <scope>NUCLEOTIDE SEQUENCE [LARGE SCALE GENOMIC DNA]</scope>
</reference>
<sequence length="194" mass="21890">MIYMIWIIIIPLVLMVFYVISIYNFFVSSKARIKASIQEIGNQLKRQAELIPNLVTSAKGYLKHEKGIFDKLTEARKSIDRAIESGDVQKMSDAGGKLAEILPGLKVVVESNPEIKGAEVVTKLMEDLRDTSDKVMYARRLLIDLSADYNVKRVSFPSNIIASMFKFEEVEGLKTPEGKMEVKESEMQTPKAEL</sequence>
<evidence type="ECO:0000256" key="4">
    <source>
        <dbReference type="ARBA" id="ARBA00022989"/>
    </source>
</evidence>
<evidence type="ECO:0000313" key="8">
    <source>
        <dbReference type="Proteomes" id="UP000034738"/>
    </source>
</evidence>
<dbReference type="PANTHER" id="PTHR34478">
    <property type="entry name" value="PROTEIN LEMA"/>
    <property type="match status" value="1"/>
</dbReference>
<dbReference type="Gene3D" id="1.20.1440.20">
    <property type="entry name" value="LemA-like domain"/>
    <property type="match status" value="1"/>
</dbReference>
<feature type="transmembrane region" description="Helical" evidence="6">
    <location>
        <begin position="6"/>
        <end position="26"/>
    </location>
</feature>
<comment type="caution">
    <text evidence="7">The sequence shown here is derived from an EMBL/GenBank/DDBJ whole genome shotgun (WGS) entry which is preliminary data.</text>
</comment>
<evidence type="ECO:0000256" key="1">
    <source>
        <dbReference type="ARBA" id="ARBA00004167"/>
    </source>
</evidence>
<evidence type="ECO:0000256" key="6">
    <source>
        <dbReference type="SAM" id="Phobius"/>
    </source>
</evidence>
<evidence type="ECO:0000256" key="2">
    <source>
        <dbReference type="ARBA" id="ARBA00008854"/>
    </source>
</evidence>